<dbReference type="NCBIfam" id="NF007105">
    <property type="entry name" value="PRK09554.1"/>
    <property type="match status" value="1"/>
</dbReference>
<dbReference type="InterPro" id="IPR011642">
    <property type="entry name" value="Gate_dom"/>
</dbReference>
<feature type="transmembrane region" description="Helical" evidence="16">
    <location>
        <begin position="279"/>
        <end position="300"/>
    </location>
</feature>
<dbReference type="Pfam" id="PF02421">
    <property type="entry name" value="FeoB_N"/>
    <property type="match status" value="1"/>
</dbReference>
<keyword evidence="2 16" id="KW-0813">Transport</keyword>
<dbReference type="KEGG" id="tdu:QJT80_00560"/>
<dbReference type="CDD" id="cd01879">
    <property type="entry name" value="FeoB"/>
    <property type="match status" value="1"/>
</dbReference>
<evidence type="ECO:0000256" key="4">
    <source>
        <dbReference type="ARBA" id="ARBA00022496"/>
    </source>
</evidence>
<evidence type="ECO:0000256" key="1">
    <source>
        <dbReference type="ARBA" id="ARBA00004429"/>
    </source>
</evidence>
<dbReference type="SUPFAM" id="SSF52540">
    <property type="entry name" value="P-loop containing nucleoside triphosphate hydrolases"/>
    <property type="match status" value="1"/>
</dbReference>
<dbReference type="InterPro" id="IPR027417">
    <property type="entry name" value="P-loop_NTPase"/>
</dbReference>
<feature type="transmembrane region" description="Helical" evidence="16">
    <location>
        <begin position="729"/>
        <end position="747"/>
    </location>
</feature>
<feature type="binding site" evidence="15">
    <location>
        <position position="37"/>
    </location>
    <ligand>
        <name>Mg(2+)</name>
        <dbReference type="ChEBI" id="CHEBI:18420"/>
        <label>2</label>
    </ligand>
</feature>
<comment type="similarity">
    <text evidence="16">Belongs to the TRAFAC class TrmE-Era-EngA-EngB-Septin-like GTPase superfamily. FeoB GTPase (TC 9.A.8) family.</text>
</comment>
<comment type="function">
    <text evidence="16">Probable transporter of a GTP-driven Fe(2+) uptake system.</text>
</comment>
<evidence type="ECO:0000256" key="13">
    <source>
        <dbReference type="NCBIfam" id="TIGR00437"/>
    </source>
</evidence>
<dbReference type="InterPro" id="IPR030389">
    <property type="entry name" value="G_FEOB_dom"/>
</dbReference>
<feature type="transmembrane region" description="Helical" evidence="16">
    <location>
        <begin position="697"/>
        <end position="717"/>
    </location>
</feature>
<dbReference type="EMBL" id="CP124755">
    <property type="protein sequence ID" value="WGZ90976.1"/>
    <property type="molecule type" value="Genomic_DNA"/>
</dbReference>
<evidence type="ECO:0000259" key="17">
    <source>
        <dbReference type="PROSITE" id="PS51711"/>
    </source>
</evidence>
<feature type="binding site" evidence="14">
    <location>
        <begin position="26"/>
        <end position="33"/>
    </location>
    <ligand>
        <name>GTP</name>
        <dbReference type="ChEBI" id="CHEBI:37565"/>
        <label>1</label>
    </ligand>
</feature>
<evidence type="ECO:0000256" key="7">
    <source>
        <dbReference type="ARBA" id="ARBA00022741"/>
    </source>
</evidence>
<keyword evidence="10" id="KW-0406">Ion transport</keyword>
<dbReference type="Proteomes" id="UP001300672">
    <property type="component" value="Chromosome"/>
</dbReference>
<feature type="transmembrane region" description="Helical" evidence="16">
    <location>
        <begin position="389"/>
        <end position="411"/>
    </location>
</feature>
<evidence type="ECO:0000256" key="3">
    <source>
        <dbReference type="ARBA" id="ARBA00022475"/>
    </source>
</evidence>
<evidence type="ECO:0000256" key="15">
    <source>
        <dbReference type="PIRSR" id="PIRSR603373-2"/>
    </source>
</evidence>
<evidence type="ECO:0000256" key="10">
    <source>
        <dbReference type="ARBA" id="ARBA00023065"/>
    </source>
</evidence>
<feature type="transmembrane region" description="Helical" evidence="16">
    <location>
        <begin position="455"/>
        <end position="475"/>
    </location>
</feature>
<reference evidence="18" key="2">
    <citation type="submission" date="2023-04" db="EMBL/GenBank/DDBJ databases">
        <authorList>
            <person name="Beletskiy A.V."/>
            <person name="Mardanov A.V."/>
            <person name="Ravin N.V."/>
        </authorList>
    </citation>
    <scope>NUCLEOTIDE SEQUENCE</scope>
    <source>
        <strain evidence="18">GKL-01</strain>
    </source>
</reference>
<dbReference type="GO" id="GO:0015093">
    <property type="term" value="F:ferrous iron transmembrane transporter activity"/>
    <property type="evidence" value="ECO:0007669"/>
    <property type="project" value="UniProtKB-UniRule"/>
</dbReference>
<evidence type="ECO:0000256" key="14">
    <source>
        <dbReference type="PIRSR" id="PIRSR603373-1"/>
    </source>
</evidence>
<dbReference type="Pfam" id="PF07670">
    <property type="entry name" value="Gate"/>
    <property type="match status" value="2"/>
</dbReference>
<proteinExistence type="inferred from homology"/>
<dbReference type="GO" id="GO:0046872">
    <property type="term" value="F:metal ion binding"/>
    <property type="evidence" value="ECO:0007669"/>
    <property type="project" value="UniProtKB-KW"/>
</dbReference>
<evidence type="ECO:0000256" key="9">
    <source>
        <dbReference type="ARBA" id="ARBA00023004"/>
    </source>
</evidence>
<protein>
    <recommendedName>
        <fullName evidence="13 16">Ferrous iron transport protein B</fullName>
    </recommendedName>
</protein>
<feature type="binding site" evidence="14">
    <location>
        <begin position="134"/>
        <end position="137"/>
    </location>
    <ligand>
        <name>GTP</name>
        <dbReference type="ChEBI" id="CHEBI:37565"/>
        <label>1</label>
    </ligand>
</feature>
<keyword evidence="15" id="KW-0479">Metal-binding</keyword>
<evidence type="ECO:0000256" key="11">
    <source>
        <dbReference type="ARBA" id="ARBA00023134"/>
    </source>
</evidence>
<feature type="binding site" evidence="14">
    <location>
        <begin position="51"/>
        <end position="55"/>
    </location>
    <ligand>
        <name>GTP</name>
        <dbReference type="ChEBI" id="CHEBI:37565"/>
        <label>1</label>
    </ligand>
</feature>
<dbReference type="Pfam" id="PF07664">
    <property type="entry name" value="FeoB_C"/>
    <property type="match status" value="1"/>
</dbReference>
<evidence type="ECO:0000256" key="5">
    <source>
        <dbReference type="ARBA" id="ARBA00022519"/>
    </source>
</evidence>
<keyword evidence="9 16" id="KW-0408">Iron</keyword>
<dbReference type="PANTHER" id="PTHR43185">
    <property type="entry name" value="FERROUS IRON TRANSPORT PROTEIN B"/>
    <property type="match status" value="1"/>
</dbReference>
<dbReference type="InterPro" id="IPR011640">
    <property type="entry name" value="Fe2_transport_prot_B_C"/>
</dbReference>
<feature type="transmembrane region" description="Helical" evidence="16">
    <location>
        <begin position="349"/>
        <end position="369"/>
    </location>
</feature>
<comment type="subcellular location">
    <subcellularLocation>
        <location evidence="1 16">Cell inner membrane</location>
        <topology evidence="1 16">Multi-pass membrane protein</topology>
    </subcellularLocation>
</comment>
<dbReference type="AlphaFoldDB" id="A0AA95KFI5"/>
<reference evidence="18" key="1">
    <citation type="journal article" date="2023" name="Int. J. Mol. Sci.">
        <title>Metagenomics Revealed a New Genus 'Candidatus Thiocaldithrix dubininis' gen. nov., sp. nov. and a New Species 'Candidatus Thiothrix putei' sp. nov. in the Family Thiotrichaceae, Some Members of Which Have Traits of Both Na+- and H+-Motive Energetics.</title>
        <authorList>
            <person name="Ravin N.V."/>
            <person name="Muntyan M.S."/>
            <person name="Smolyakov D.D."/>
            <person name="Rudenko T.S."/>
            <person name="Beletsky A.V."/>
            <person name="Mardanov A.V."/>
            <person name="Grabovich M.Y."/>
        </authorList>
    </citation>
    <scope>NUCLEOTIDE SEQUENCE</scope>
    <source>
        <strain evidence="18">GKL-01</strain>
    </source>
</reference>
<evidence type="ECO:0000256" key="6">
    <source>
        <dbReference type="ARBA" id="ARBA00022692"/>
    </source>
</evidence>
<feature type="binding site" evidence="15">
    <location>
        <position position="41"/>
    </location>
    <ligand>
        <name>Mg(2+)</name>
        <dbReference type="ChEBI" id="CHEBI:18420"/>
        <label>2</label>
    </ligand>
</feature>
<keyword evidence="4 16" id="KW-0410">Iron transport</keyword>
<evidence type="ECO:0000313" key="18">
    <source>
        <dbReference type="EMBL" id="WGZ90976.1"/>
    </source>
</evidence>
<name>A0AA95KFI5_9GAMM</name>
<feature type="binding site" evidence="14">
    <location>
        <begin position="72"/>
        <end position="75"/>
    </location>
    <ligand>
        <name>GTP</name>
        <dbReference type="ChEBI" id="CHEBI:37565"/>
        <label>1</label>
    </ligand>
</feature>
<feature type="binding site" evidence="15">
    <location>
        <position position="40"/>
    </location>
    <ligand>
        <name>Mg(2+)</name>
        <dbReference type="ChEBI" id="CHEBI:18420"/>
        <label>2</label>
    </ligand>
</feature>
<dbReference type="FunFam" id="3.40.50.300:FF:000426">
    <property type="entry name" value="Ferrous iron transport protein B"/>
    <property type="match status" value="1"/>
</dbReference>
<evidence type="ECO:0000256" key="8">
    <source>
        <dbReference type="ARBA" id="ARBA00022989"/>
    </source>
</evidence>
<feature type="transmembrane region" description="Helical" evidence="16">
    <location>
        <begin position="423"/>
        <end position="449"/>
    </location>
</feature>
<keyword evidence="6 16" id="KW-0812">Transmembrane</keyword>
<keyword evidence="12 16" id="KW-0472">Membrane</keyword>
<keyword evidence="15" id="KW-0460">Magnesium</keyword>
<dbReference type="Gene3D" id="3.40.50.300">
    <property type="entry name" value="P-loop containing nucleotide triphosphate hydrolases"/>
    <property type="match status" value="1"/>
</dbReference>
<feature type="domain" description="FeoB-type G" evidence="17">
    <location>
        <begin position="19"/>
        <end position="183"/>
    </location>
</feature>
<keyword evidence="3" id="KW-1003">Cell membrane</keyword>
<dbReference type="InterPro" id="IPR003373">
    <property type="entry name" value="Fe2_transport_prot-B"/>
</dbReference>
<keyword evidence="11 14" id="KW-0342">GTP-binding</keyword>
<evidence type="ECO:0000256" key="2">
    <source>
        <dbReference type="ARBA" id="ARBA00022448"/>
    </source>
</evidence>
<feature type="transmembrane region" description="Helical" evidence="16">
    <location>
        <begin position="669"/>
        <end position="690"/>
    </location>
</feature>
<feature type="transmembrane region" description="Helical" evidence="16">
    <location>
        <begin position="510"/>
        <end position="531"/>
    </location>
</feature>
<dbReference type="GO" id="GO:0005886">
    <property type="term" value="C:plasma membrane"/>
    <property type="evidence" value="ECO:0007669"/>
    <property type="project" value="UniProtKB-SubCell"/>
</dbReference>
<dbReference type="GO" id="GO:0005525">
    <property type="term" value="F:GTP binding"/>
    <property type="evidence" value="ECO:0007669"/>
    <property type="project" value="UniProtKB-KW"/>
</dbReference>
<evidence type="ECO:0000256" key="12">
    <source>
        <dbReference type="ARBA" id="ARBA00023136"/>
    </source>
</evidence>
<accession>A0AA95KFI5</accession>
<keyword evidence="5" id="KW-0997">Cell inner membrane</keyword>
<keyword evidence="7 14" id="KW-0547">Nucleotide-binding</keyword>
<dbReference type="NCBIfam" id="TIGR00437">
    <property type="entry name" value="feoB"/>
    <property type="match status" value="1"/>
</dbReference>
<keyword evidence="8 16" id="KW-1133">Transmembrane helix</keyword>
<gene>
    <name evidence="18" type="primary">feoB</name>
    <name evidence="18" type="ORF">QJT80_00560</name>
</gene>
<evidence type="ECO:0000256" key="16">
    <source>
        <dbReference type="RuleBase" id="RU362098"/>
    </source>
</evidence>
<dbReference type="PANTHER" id="PTHR43185:SF1">
    <property type="entry name" value="FE(2+) TRANSPORTER FEOB"/>
    <property type="match status" value="1"/>
</dbReference>
<sequence length="766" mass="83483">MKACCDGEGKACQHKAPLHRKLALVGNPNSGKTTLFNLLTGARQRTGNWPGVTVERKEGSCRIQNEDLQVVDLPGTYSLDFGDTSADEQVAREFVQTNPDYLYLNIIDASTLERGLYLSLQLRELNVPMIVVLNMMDVAERRGMQISPHALQERLGCPVIPVSLRQGRDLANVHQAICHFDPTTSITPFAIAYQSSVEQTIARLQTQGMNRSEAIIALQTNHSDATIVQLRQQVEAQTHEEFDFLLADARFDLATRIAQHAVHERGKISRTLSDKVDNWVLGTWTGIPIFLLMMYLLFLFSINLGGAFIDFFDLSVQTLAVDGTRHVLESLHSPDWLTALLADGLGGGLQVVATFIPIIAALYLFLTILEESGYMARAAFVMDQFMRKLGVSGKAFVPLIVGFGCNVPAIMATRTLDSQRERILTVLMAPFMSCGARLAVYALFAAAFFPTGGQNMVFLLYLIGIAFAILTGLIMRKTVLQGGTDHFVMEMPTYQIPGLRNILLNTWGKLKGFVLGAGKLIVMVVMLINVVNSLGTDGSFGNQNTEKSVLSSVAKTVTPIFEPMGITQANWPATVGIVSGLLAKEVVVGTLDALYSQMDAPPASEASAAAPYDLIAGLTAAAETIPVNVRDALGNLSDPLGFGSIEETPEVQSATFSAMQKYFDGKVGAFAYLLFILMYFPCVAATGAMYREVGARWALLGVLWSTGLGYGTAVLYYQVATFARHPNQSLIWIALVLTSFTLAIYALHRAGRKPQSPIIPLQFKVS</sequence>
<dbReference type="InterPro" id="IPR050860">
    <property type="entry name" value="FeoB_GTPase"/>
</dbReference>
<dbReference type="PROSITE" id="PS51711">
    <property type="entry name" value="G_FEOB"/>
    <property type="match status" value="1"/>
</dbReference>
<organism evidence="18">
    <name type="scientific">Candidatus Thiocaldithrix dubininis</name>
    <dbReference type="NCBI Taxonomy" id="3080823"/>
    <lineage>
        <taxon>Bacteria</taxon>
        <taxon>Pseudomonadati</taxon>
        <taxon>Pseudomonadota</taxon>
        <taxon>Gammaproteobacteria</taxon>
        <taxon>Thiotrichales</taxon>
        <taxon>Thiotrichaceae</taxon>
        <taxon>Candidatus Thiocaldithrix</taxon>
    </lineage>
</organism>